<accession>A0A1P8KJ13</accession>
<dbReference type="AlphaFoldDB" id="A0A1P8KJ13"/>
<proteinExistence type="predicted"/>
<dbReference type="Proteomes" id="UP000186074">
    <property type="component" value="Chromosome"/>
</dbReference>
<reference evidence="1 2" key="1">
    <citation type="submission" date="2017-01" db="EMBL/GenBank/DDBJ databases">
        <title>Genome sequencing of Arcobacter sp. LPB0137.</title>
        <authorList>
            <person name="Lee G.-W."/>
            <person name="Yi H."/>
        </authorList>
    </citation>
    <scope>NUCLEOTIDE SEQUENCE [LARGE SCALE GENOMIC DNA]</scope>
    <source>
        <strain evidence="1 2">LPB0137</strain>
    </source>
</reference>
<evidence type="ECO:0000313" key="1">
    <source>
        <dbReference type="EMBL" id="APW64545.1"/>
    </source>
</evidence>
<dbReference type="STRING" id="1850254.LPB137_01160"/>
<sequence length="171" mass="20393">MILNLSKIKTESLLLFCKDLILSYKDKEEINITGTDKELIEKFNKISDVMLKEINKATLSSDYYMKNRKHYRVKAVLDGYNYINKQISKSLEKKRTFNPSMLYFSLLALWFKELNKESRSKEYIFFSLYTYGNVYDELLVKVKNSDFKRLNISMIEVAEELIYKLDSYSFK</sequence>
<keyword evidence="2" id="KW-1185">Reference proteome</keyword>
<dbReference type="EMBL" id="CP019070">
    <property type="protein sequence ID" value="APW64545.1"/>
    <property type="molecule type" value="Genomic_DNA"/>
</dbReference>
<gene>
    <name evidence="1" type="ORF">LPB137_01160</name>
</gene>
<protein>
    <submittedName>
        <fullName evidence="1">Uncharacterized protein</fullName>
    </submittedName>
</protein>
<dbReference type="KEGG" id="alp:LPB137_01160"/>
<organism evidence="1 2">
    <name type="scientific">Poseidonibacter parvus</name>
    <dbReference type="NCBI Taxonomy" id="1850254"/>
    <lineage>
        <taxon>Bacteria</taxon>
        <taxon>Pseudomonadati</taxon>
        <taxon>Campylobacterota</taxon>
        <taxon>Epsilonproteobacteria</taxon>
        <taxon>Campylobacterales</taxon>
        <taxon>Arcobacteraceae</taxon>
        <taxon>Poseidonibacter</taxon>
    </lineage>
</organism>
<dbReference type="OrthoDB" id="5346732at2"/>
<evidence type="ECO:0000313" key="2">
    <source>
        <dbReference type="Proteomes" id="UP000186074"/>
    </source>
</evidence>
<name>A0A1P8KJ13_9BACT</name>